<feature type="compositionally biased region" description="Low complexity" evidence="9">
    <location>
        <begin position="104"/>
        <end position="119"/>
    </location>
</feature>
<comment type="pathway">
    <text evidence="3">tRNA modification; 5-methoxycarbonylmethyl-2-thiouridine-tRNA biosynthesis.</text>
</comment>
<dbReference type="GeneID" id="98127202"/>
<dbReference type="InterPro" id="IPR019519">
    <property type="entry name" value="Elp5"/>
</dbReference>
<sequence>MAPSAQAHKRAHSLLLFDKLLSLRDRASPLTILLDTLEQSARPLAHEFMRRAKAERAKIIFVAYATIRKPAVADVFVKARGKTLKALAAEIASHAAPARPDGHSNNNTSSSSSSTTTTTRGGDPLQQAGQKSLILIDTLNPLALTSPHLLPAFFSAVIPNPSTSLLAVYHVDIPSTPASSPPGTAGYAVAAAGYAPDPLALLTHLATAILRVSGLHHAVEARRAKERSLPEPEWGLREGREGVLVGLRRRTARRGERAGEGEQLGEEEEEEEEMVVDMEMRRQSGRAVVERFVLVAGGKSVVGAGVKKGRSSGGGGGGLTAMLLADHPEFQVAEAEAGVGEGEGMETTFDLGLTEKQRRDREGVVLPYFDAQVEVGGGEGGRILYEMGREDDFDEEEDEI</sequence>
<keyword evidence="11" id="KW-1185">Reference proteome</keyword>
<comment type="similarity">
    <text evidence="4">Belongs to the ELP5 family.</text>
</comment>
<dbReference type="RefSeq" id="XP_070865281.1">
    <property type="nucleotide sequence ID" value="XM_071012558.1"/>
</dbReference>
<keyword evidence="6" id="KW-0963">Cytoplasm</keyword>
<protein>
    <recommendedName>
        <fullName evidence="5">Elongator complex protein 5</fullName>
    </recommendedName>
</protein>
<proteinExistence type="inferred from homology"/>
<evidence type="ECO:0000256" key="1">
    <source>
        <dbReference type="ARBA" id="ARBA00004123"/>
    </source>
</evidence>
<evidence type="ECO:0000256" key="5">
    <source>
        <dbReference type="ARBA" id="ARBA00020264"/>
    </source>
</evidence>
<organism evidence="10 11">
    <name type="scientific">Remersonia thermophila</name>
    <dbReference type="NCBI Taxonomy" id="72144"/>
    <lineage>
        <taxon>Eukaryota</taxon>
        <taxon>Fungi</taxon>
        <taxon>Dikarya</taxon>
        <taxon>Ascomycota</taxon>
        <taxon>Pezizomycotina</taxon>
        <taxon>Sordariomycetes</taxon>
        <taxon>Sordariomycetidae</taxon>
        <taxon>Sordariales</taxon>
        <taxon>Sordariales incertae sedis</taxon>
        <taxon>Remersonia</taxon>
    </lineage>
</organism>
<feature type="region of interest" description="Disordered" evidence="9">
    <location>
        <begin position="95"/>
        <end position="125"/>
    </location>
</feature>
<dbReference type="PANTHER" id="PTHR15641:SF1">
    <property type="entry name" value="ELONGATOR COMPLEX PROTEIN 5"/>
    <property type="match status" value="1"/>
</dbReference>
<name>A0ABR4D949_9PEZI</name>
<feature type="region of interest" description="Disordered" evidence="9">
    <location>
        <begin position="252"/>
        <end position="273"/>
    </location>
</feature>
<dbReference type="Proteomes" id="UP001600064">
    <property type="component" value="Unassembled WGS sequence"/>
</dbReference>
<evidence type="ECO:0000256" key="3">
    <source>
        <dbReference type="ARBA" id="ARBA00005043"/>
    </source>
</evidence>
<comment type="subcellular location">
    <subcellularLocation>
        <location evidence="2">Cytoplasm</location>
    </subcellularLocation>
    <subcellularLocation>
        <location evidence="1">Nucleus</location>
    </subcellularLocation>
</comment>
<dbReference type="InterPro" id="IPR027417">
    <property type="entry name" value="P-loop_NTPase"/>
</dbReference>
<keyword evidence="8" id="KW-0539">Nucleus</keyword>
<evidence type="ECO:0000256" key="4">
    <source>
        <dbReference type="ARBA" id="ARBA00009567"/>
    </source>
</evidence>
<evidence type="ECO:0000313" key="11">
    <source>
        <dbReference type="Proteomes" id="UP001600064"/>
    </source>
</evidence>
<accession>A0ABR4D949</accession>
<evidence type="ECO:0000256" key="7">
    <source>
        <dbReference type="ARBA" id="ARBA00022694"/>
    </source>
</evidence>
<keyword evidence="7" id="KW-0819">tRNA processing</keyword>
<evidence type="ECO:0000313" key="10">
    <source>
        <dbReference type="EMBL" id="KAL2266554.1"/>
    </source>
</evidence>
<gene>
    <name evidence="10" type="ORF">VTJ83DRAFT_5906</name>
</gene>
<evidence type="ECO:0000256" key="2">
    <source>
        <dbReference type="ARBA" id="ARBA00004496"/>
    </source>
</evidence>
<dbReference type="CDD" id="cd19496">
    <property type="entry name" value="Elp5"/>
    <property type="match status" value="1"/>
</dbReference>
<dbReference type="Pfam" id="PF10483">
    <property type="entry name" value="Elong_Iki1"/>
    <property type="match status" value="1"/>
</dbReference>
<comment type="caution">
    <text evidence="10">The sequence shown here is derived from an EMBL/GenBank/DDBJ whole genome shotgun (WGS) entry which is preliminary data.</text>
</comment>
<evidence type="ECO:0000256" key="8">
    <source>
        <dbReference type="ARBA" id="ARBA00023242"/>
    </source>
</evidence>
<reference evidence="10 11" key="1">
    <citation type="journal article" date="2024" name="Commun. Biol.">
        <title>Comparative genomic analysis of thermophilic fungi reveals convergent evolutionary adaptations and gene losses.</title>
        <authorList>
            <person name="Steindorff A.S."/>
            <person name="Aguilar-Pontes M.V."/>
            <person name="Robinson A.J."/>
            <person name="Andreopoulos B."/>
            <person name="LaButti K."/>
            <person name="Kuo A."/>
            <person name="Mondo S."/>
            <person name="Riley R."/>
            <person name="Otillar R."/>
            <person name="Haridas S."/>
            <person name="Lipzen A."/>
            <person name="Grimwood J."/>
            <person name="Schmutz J."/>
            <person name="Clum A."/>
            <person name="Reid I.D."/>
            <person name="Moisan M.C."/>
            <person name="Butler G."/>
            <person name="Nguyen T.T.M."/>
            <person name="Dewar K."/>
            <person name="Conant G."/>
            <person name="Drula E."/>
            <person name="Henrissat B."/>
            <person name="Hansel C."/>
            <person name="Singer S."/>
            <person name="Hutchinson M.I."/>
            <person name="de Vries R.P."/>
            <person name="Natvig D.O."/>
            <person name="Powell A.J."/>
            <person name="Tsang A."/>
            <person name="Grigoriev I.V."/>
        </authorList>
    </citation>
    <scope>NUCLEOTIDE SEQUENCE [LARGE SCALE GENOMIC DNA]</scope>
    <source>
        <strain evidence="10 11">ATCC 22073</strain>
    </source>
</reference>
<evidence type="ECO:0000256" key="6">
    <source>
        <dbReference type="ARBA" id="ARBA00022490"/>
    </source>
</evidence>
<dbReference type="EMBL" id="JAZGUE010000005">
    <property type="protein sequence ID" value="KAL2266554.1"/>
    <property type="molecule type" value="Genomic_DNA"/>
</dbReference>
<dbReference type="Gene3D" id="3.40.50.300">
    <property type="entry name" value="P-loop containing nucleotide triphosphate hydrolases"/>
    <property type="match status" value="1"/>
</dbReference>
<evidence type="ECO:0000256" key="9">
    <source>
        <dbReference type="SAM" id="MobiDB-lite"/>
    </source>
</evidence>
<feature type="compositionally biased region" description="Acidic residues" evidence="9">
    <location>
        <begin position="263"/>
        <end position="273"/>
    </location>
</feature>
<dbReference type="PANTHER" id="PTHR15641">
    <property type="entry name" value="ELONGATOR COMPLEX PROTEIN 5"/>
    <property type="match status" value="1"/>
</dbReference>